<reference evidence="1 2" key="1">
    <citation type="submission" date="2020-08" db="EMBL/GenBank/DDBJ databases">
        <title>Sphingomonas sp. sand1-3 16S ribosomal RNA gene Genome sequencing and assembly.</title>
        <authorList>
            <person name="Kang M."/>
        </authorList>
    </citation>
    <scope>NUCLEOTIDE SEQUENCE [LARGE SCALE GENOMIC DNA]</scope>
    <source>
        <strain evidence="2">sand1-3</strain>
    </source>
</reference>
<accession>A0A7G9L3X1</accession>
<dbReference type="RefSeq" id="WP_187480275.1">
    <property type="nucleotide sequence ID" value="NZ_CP060697.1"/>
</dbReference>
<dbReference type="AlphaFoldDB" id="A0A7G9L3X1"/>
<gene>
    <name evidence="1" type="ORF">H8M03_02950</name>
</gene>
<keyword evidence="2" id="KW-1185">Reference proteome</keyword>
<sequence>MLTRTLTPQEYQAITALHAIGPLSGWEWMAAFDTNAIDLITFCTDRHPCGVGADAALLAHWAAGGRCIVHHNHLSGESLSNKDWGALVSQPADEIFAHTDDGSIFQGLIVDRPGMAAALGKWRDATNAADAAFMAAMPPLPNLLNLTNQLSKHLLGSALARRGLATYAYELGPSWSALVAAYPGAIARGVSAAGAVLQTEMPLSAACAGRLRTNLPRVRRR</sequence>
<evidence type="ECO:0000313" key="1">
    <source>
        <dbReference type="EMBL" id="QNM83320.1"/>
    </source>
</evidence>
<proteinExistence type="predicted"/>
<dbReference type="KEGG" id="ssau:H8M03_02950"/>
<dbReference type="EMBL" id="CP060697">
    <property type="protein sequence ID" value="QNM83320.1"/>
    <property type="molecule type" value="Genomic_DNA"/>
</dbReference>
<dbReference type="Proteomes" id="UP000515861">
    <property type="component" value="Chromosome"/>
</dbReference>
<name>A0A7G9L3X1_9SPHN</name>
<organism evidence="1 2">
    <name type="scientific">Sphingomonas sabuli</name>
    <dbReference type="NCBI Taxonomy" id="2764186"/>
    <lineage>
        <taxon>Bacteria</taxon>
        <taxon>Pseudomonadati</taxon>
        <taxon>Pseudomonadota</taxon>
        <taxon>Alphaproteobacteria</taxon>
        <taxon>Sphingomonadales</taxon>
        <taxon>Sphingomonadaceae</taxon>
        <taxon>Sphingomonas</taxon>
    </lineage>
</organism>
<protein>
    <submittedName>
        <fullName evidence="1">Uncharacterized protein</fullName>
    </submittedName>
</protein>
<evidence type="ECO:0000313" key="2">
    <source>
        <dbReference type="Proteomes" id="UP000515861"/>
    </source>
</evidence>